<sequence length="193" mass="20464">MKLPRLWRATGGGSPWPRRIVVLLVLAALVVAGFLLFPFAGNLVQDVRDKLSSPAPIGPVRTVASAEVPGHPVTAAVDGVTNRYWGAPAVGDWAEFGFDHPFRLLGVVIHTGASTNRADFDQQARPTALDLVITSSDGTTTTLPVSLADQPGPQRTDTGISDVVTIRVVIRGAAGLAPGRHIAFGEIEFFQRP</sequence>
<keyword evidence="3" id="KW-1185">Reference proteome</keyword>
<dbReference type="InterPro" id="IPR057561">
    <property type="entry name" value="NADase_transloc"/>
</dbReference>
<evidence type="ECO:0000256" key="1">
    <source>
        <dbReference type="SAM" id="Phobius"/>
    </source>
</evidence>
<evidence type="ECO:0000313" key="3">
    <source>
        <dbReference type="Proteomes" id="UP001519332"/>
    </source>
</evidence>
<reference evidence="2 3" key="1">
    <citation type="submission" date="2021-03" db="EMBL/GenBank/DDBJ databases">
        <title>Sequencing the genomes of 1000 actinobacteria strains.</title>
        <authorList>
            <person name="Klenk H.-P."/>
        </authorList>
    </citation>
    <scope>NUCLEOTIDE SEQUENCE [LARGE SCALE GENOMIC DNA]</scope>
    <source>
        <strain evidence="2 3">DSM 46670</strain>
    </source>
</reference>
<gene>
    <name evidence="2" type="ORF">JOF56_005225</name>
</gene>
<keyword evidence="1" id="KW-0812">Transmembrane</keyword>
<feature type="transmembrane region" description="Helical" evidence="1">
    <location>
        <begin position="20"/>
        <end position="40"/>
    </location>
</feature>
<dbReference type="EMBL" id="JAGINW010000001">
    <property type="protein sequence ID" value="MBP2324840.1"/>
    <property type="molecule type" value="Genomic_DNA"/>
</dbReference>
<dbReference type="Gene3D" id="2.60.120.260">
    <property type="entry name" value="Galactose-binding domain-like"/>
    <property type="match status" value="1"/>
</dbReference>
<dbReference type="InterPro" id="IPR008979">
    <property type="entry name" value="Galactose-bd-like_sf"/>
</dbReference>
<name>A0ABS4TKA7_9PSEU</name>
<comment type="caution">
    <text evidence="2">The sequence shown here is derived from an EMBL/GenBank/DDBJ whole genome shotgun (WGS) entry which is preliminary data.</text>
</comment>
<proteinExistence type="predicted"/>
<keyword evidence="1" id="KW-0472">Membrane</keyword>
<accession>A0ABS4TKA7</accession>
<protein>
    <submittedName>
        <fullName evidence="2">Uncharacterized protein</fullName>
    </submittedName>
</protein>
<organism evidence="2 3">
    <name type="scientific">Kibdelosporangium banguiense</name>
    <dbReference type="NCBI Taxonomy" id="1365924"/>
    <lineage>
        <taxon>Bacteria</taxon>
        <taxon>Bacillati</taxon>
        <taxon>Actinomycetota</taxon>
        <taxon>Actinomycetes</taxon>
        <taxon>Pseudonocardiales</taxon>
        <taxon>Pseudonocardiaceae</taxon>
        <taxon>Kibdelosporangium</taxon>
    </lineage>
</organism>
<dbReference type="NCBIfam" id="NF047619">
    <property type="entry name" value="NADase_discoid"/>
    <property type="match status" value="1"/>
</dbReference>
<evidence type="ECO:0000313" key="2">
    <source>
        <dbReference type="EMBL" id="MBP2324840.1"/>
    </source>
</evidence>
<dbReference type="SUPFAM" id="SSF49785">
    <property type="entry name" value="Galactose-binding domain-like"/>
    <property type="match status" value="1"/>
</dbReference>
<keyword evidence="1" id="KW-1133">Transmembrane helix</keyword>
<dbReference type="Proteomes" id="UP001519332">
    <property type="component" value="Unassembled WGS sequence"/>
</dbReference>